<evidence type="ECO:0000256" key="2">
    <source>
        <dbReference type="ARBA" id="ARBA00022448"/>
    </source>
</evidence>
<dbReference type="RefSeq" id="WP_345464095.1">
    <property type="nucleotide sequence ID" value="NZ_BAABHF010000019.1"/>
</dbReference>
<accession>A0ABP8PYD8</accession>
<keyword evidence="2" id="KW-0813">Transport</keyword>
<keyword evidence="9" id="KW-1185">Reference proteome</keyword>
<feature type="transmembrane region" description="Helical" evidence="6">
    <location>
        <begin position="89"/>
        <end position="109"/>
    </location>
</feature>
<evidence type="ECO:0000256" key="6">
    <source>
        <dbReference type="SAM" id="Phobius"/>
    </source>
</evidence>
<feature type="transmembrane region" description="Helical" evidence="6">
    <location>
        <begin position="370"/>
        <end position="390"/>
    </location>
</feature>
<feature type="transmembrane region" description="Helical" evidence="6">
    <location>
        <begin position="115"/>
        <end position="136"/>
    </location>
</feature>
<keyword evidence="4 6" id="KW-1133">Transmembrane helix</keyword>
<sequence length="451" mass="47833">MAVNRIPLDDVPMCRFHLRVTAVTTGGMFIDGYILGMIGIALAVWGPQVGMSALWEGLIGASALAGIFLGALVFGVITDRVGRQTMYTADLMVFVVCSALQFFVAAPWQLAVVRLLMGVAIGADYAIGSALLAEFLPRRQRGPLLASLNAVWTVGYVVAFVVGYLMRGLGDDSWRWMLVSSVVPAVIVLSLRLGTPESPRWLAAHGREEEAQQVLRDTFGPDVVLGEAPTRPPKTPIAELFHPRWRRRTAFASLFWFCQVLPYFALFTFAPDVLKALGLSDEFTGGLTLNLFLLAGGVVGVAVMNRLPRRGFVIWSFVVLALSLGVLGVVPAPSTALVIACFAVFAFVVSGAGNLETVYPSELFPTELRATGIGFAAAMSRVGAAVGTFLLPMSIDHLGTQATMLIGTGVVLAGVVASVAWAPETRHLNLAESCGGEPAAPGFPVPATGDA</sequence>
<evidence type="ECO:0000313" key="9">
    <source>
        <dbReference type="Proteomes" id="UP001500503"/>
    </source>
</evidence>
<evidence type="ECO:0000259" key="7">
    <source>
        <dbReference type="PROSITE" id="PS50850"/>
    </source>
</evidence>
<dbReference type="PROSITE" id="PS00217">
    <property type="entry name" value="SUGAR_TRANSPORT_2"/>
    <property type="match status" value="1"/>
</dbReference>
<dbReference type="InterPro" id="IPR036259">
    <property type="entry name" value="MFS_trans_sf"/>
</dbReference>
<gene>
    <name evidence="8" type="ORF">GCM10023191_032430</name>
</gene>
<feature type="transmembrane region" description="Helical" evidence="6">
    <location>
        <begin position="57"/>
        <end position="77"/>
    </location>
</feature>
<name>A0ABP8PYD8_9ACTN</name>
<feature type="domain" description="Major facilitator superfamily (MFS) profile" evidence="7">
    <location>
        <begin position="20"/>
        <end position="426"/>
    </location>
</feature>
<dbReference type="InterPro" id="IPR020846">
    <property type="entry name" value="MFS_dom"/>
</dbReference>
<comment type="subcellular location">
    <subcellularLocation>
        <location evidence="1">Cell membrane</location>
        <topology evidence="1">Multi-pass membrane protein</topology>
    </subcellularLocation>
</comment>
<evidence type="ECO:0000256" key="5">
    <source>
        <dbReference type="ARBA" id="ARBA00023136"/>
    </source>
</evidence>
<dbReference type="PANTHER" id="PTHR23511">
    <property type="entry name" value="SYNAPTIC VESICLE GLYCOPROTEIN 2"/>
    <property type="match status" value="1"/>
</dbReference>
<reference evidence="9" key="1">
    <citation type="journal article" date="2019" name="Int. J. Syst. Evol. Microbiol.">
        <title>The Global Catalogue of Microorganisms (GCM) 10K type strain sequencing project: providing services to taxonomists for standard genome sequencing and annotation.</title>
        <authorList>
            <consortium name="The Broad Institute Genomics Platform"/>
            <consortium name="The Broad Institute Genome Sequencing Center for Infectious Disease"/>
            <person name="Wu L."/>
            <person name="Ma J."/>
        </authorList>
    </citation>
    <scope>NUCLEOTIDE SEQUENCE [LARGE SCALE GENOMIC DNA]</scope>
    <source>
        <strain evidence="9">JCM 17933</strain>
    </source>
</reference>
<dbReference type="PROSITE" id="PS50850">
    <property type="entry name" value="MFS"/>
    <property type="match status" value="1"/>
</dbReference>
<dbReference type="CDD" id="cd17316">
    <property type="entry name" value="MFS_SV2_like"/>
    <property type="match status" value="1"/>
</dbReference>
<dbReference type="Proteomes" id="UP001500503">
    <property type="component" value="Unassembled WGS sequence"/>
</dbReference>
<dbReference type="InterPro" id="IPR005829">
    <property type="entry name" value="Sugar_transporter_CS"/>
</dbReference>
<feature type="transmembrane region" description="Helical" evidence="6">
    <location>
        <begin position="20"/>
        <end position="45"/>
    </location>
</feature>
<comment type="caution">
    <text evidence="8">The sequence shown here is derived from an EMBL/GenBank/DDBJ whole genome shotgun (WGS) entry which is preliminary data.</text>
</comment>
<evidence type="ECO:0000256" key="1">
    <source>
        <dbReference type="ARBA" id="ARBA00004651"/>
    </source>
</evidence>
<evidence type="ECO:0000256" key="3">
    <source>
        <dbReference type="ARBA" id="ARBA00022692"/>
    </source>
</evidence>
<feature type="transmembrane region" description="Helical" evidence="6">
    <location>
        <begin position="336"/>
        <end position="358"/>
    </location>
</feature>
<feature type="transmembrane region" description="Helical" evidence="6">
    <location>
        <begin position="148"/>
        <end position="167"/>
    </location>
</feature>
<keyword evidence="3 6" id="KW-0812">Transmembrane</keyword>
<protein>
    <submittedName>
        <fullName evidence="8">MFS transporter</fullName>
    </submittedName>
</protein>
<organism evidence="8 9">
    <name type="scientific">Actinoallomurus oryzae</name>
    <dbReference type="NCBI Taxonomy" id="502180"/>
    <lineage>
        <taxon>Bacteria</taxon>
        <taxon>Bacillati</taxon>
        <taxon>Actinomycetota</taxon>
        <taxon>Actinomycetes</taxon>
        <taxon>Streptosporangiales</taxon>
        <taxon>Thermomonosporaceae</taxon>
        <taxon>Actinoallomurus</taxon>
    </lineage>
</organism>
<feature type="transmembrane region" description="Helical" evidence="6">
    <location>
        <begin position="402"/>
        <end position="422"/>
    </location>
</feature>
<feature type="transmembrane region" description="Helical" evidence="6">
    <location>
        <begin position="283"/>
        <end position="305"/>
    </location>
</feature>
<dbReference type="SUPFAM" id="SSF103473">
    <property type="entry name" value="MFS general substrate transporter"/>
    <property type="match status" value="1"/>
</dbReference>
<dbReference type="InterPro" id="IPR005828">
    <property type="entry name" value="MFS_sugar_transport-like"/>
</dbReference>
<feature type="transmembrane region" description="Helical" evidence="6">
    <location>
        <begin position="312"/>
        <end position="330"/>
    </location>
</feature>
<keyword evidence="5 6" id="KW-0472">Membrane</keyword>
<feature type="transmembrane region" description="Helical" evidence="6">
    <location>
        <begin position="250"/>
        <end position="271"/>
    </location>
</feature>
<feature type="transmembrane region" description="Helical" evidence="6">
    <location>
        <begin position="173"/>
        <end position="191"/>
    </location>
</feature>
<proteinExistence type="predicted"/>
<dbReference type="Gene3D" id="1.20.1250.20">
    <property type="entry name" value="MFS general substrate transporter like domains"/>
    <property type="match status" value="1"/>
</dbReference>
<dbReference type="Pfam" id="PF00083">
    <property type="entry name" value="Sugar_tr"/>
    <property type="match status" value="1"/>
</dbReference>
<dbReference type="PANTHER" id="PTHR23511:SF34">
    <property type="entry name" value="SYNAPTIC VESICLE GLYCOPROTEIN 2"/>
    <property type="match status" value="1"/>
</dbReference>
<dbReference type="EMBL" id="BAABHF010000019">
    <property type="protein sequence ID" value="GAA4494013.1"/>
    <property type="molecule type" value="Genomic_DNA"/>
</dbReference>
<evidence type="ECO:0000256" key="4">
    <source>
        <dbReference type="ARBA" id="ARBA00022989"/>
    </source>
</evidence>
<evidence type="ECO:0000313" key="8">
    <source>
        <dbReference type="EMBL" id="GAA4494013.1"/>
    </source>
</evidence>